<keyword evidence="2" id="KW-0812">Transmembrane</keyword>
<feature type="region of interest" description="Disordered" evidence="1">
    <location>
        <begin position="55"/>
        <end position="75"/>
    </location>
</feature>
<dbReference type="EMBL" id="VSSQ01000006">
    <property type="protein sequence ID" value="MPL58144.1"/>
    <property type="molecule type" value="Genomic_DNA"/>
</dbReference>
<proteinExistence type="predicted"/>
<keyword evidence="2" id="KW-0472">Membrane</keyword>
<feature type="transmembrane region" description="Helical" evidence="2">
    <location>
        <begin position="268"/>
        <end position="288"/>
    </location>
</feature>
<gene>
    <name evidence="3" type="ORF">SDC9_03675</name>
</gene>
<feature type="region of interest" description="Disordered" evidence="1">
    <location>
        <begin position="191"/>
        <end position="210"/>
    </location>
</feature>
<organism evidence="3">
    <name type="scientific">bioreactor metagenome</name>
    <dbReference type="NCBI Taxonomy" id="1076179"/>
    <lineage>
        <taxon>unclassified sequences</taxon>
        <taxon>metagenomes</taxon>
        <taxon>ecological metagenomes</taxon>
    </lineage>
</organism>
<feature type="compositionally biased region" description="Low complexity" evidence="1">
    <location>
        <begin position="65"/>
        <end position="75"/>
    </location>
</feature>
<protein>
    <recommendedName>
        <fullName evidence="4">B box-type domain-containing protein</fullName>
    </recommendedName>
</protein>
<name>A0A644SU58_9ZZZZ</name>
<evidence type="ECO:0000256" key="1">
    <source>
        <dbReference type="SAM" id="MobiDB-lite"/>
    </source>
</evidence>
<feature type="compositionally biased region" description="Basic and acidic residues" evidence="1">
    <location>
        <begin position="122"/>
        <end position="140"/>
    </location>
</feature>
<feature type="region of interest" description="Disordered" evidence="1">
    <location>
        <begin position="102"/>
        <end position="140"/>
    </location>
</feature>
<evidence type="ECO:0000256" key="2">
    <source>
        <dbReference type="SAM" id="Phobius"/>
    </source>
</evidence>
<evidence type="ECO:0008006" key="4">
    <source>
        <dbReference type="Google" id="ProtNLM"/>
    </source>
</evidence>
<keyword evidence="2" id="KW-1133">Transmembrane helix</keyword>
<reference evidence="3" key="1">
    <citation type="submission" date="2019-08" db="EMBL/GenBank/DDBJ databases">
        <authorList>
            <person name="Kucharzyk K."/>
            <person name="Murdoch R.W."/>
            <person name="Higgins S."/>
            <person name="Loffler F."/>
        </authorList>
    </citation>
    <scope>NUCLEOTIDE SEQUENCE</scope>
</reference>
<feature type="compositionally biased region" description="Polar residues" evidence="1">
    <location>
        <begin position="102"/>
        <end position="115"/>
    </location>
</feature>
<comment type="caution">
    <text evidence="3">The sequence shown here is derived from an EMBL/GenBank/DDBJ whole genome shotgun (WGS) entry which is preliminary data.</text>
</comment>
<accession>A0A644SU58</accession>
<sequence>MSCEKHPNRNSVANCQFCGKELCEECAINIAGKNYCEDCMSELVGPELASIASNKHDDRHHEQENAINNENNQIPAEQDHYQTEKIRNPREEKNFADEDYLNNSQTQQNPEVSNENYDDLYGDDRLYNDTRENKDHVTPDKKIEDKYEKYLDDLYYDEKPQKTNMHENDQIGIERELSLSDQLAMDEAKHGSITKEPFIQEKPTNKQNEFEDYGNQNKSVPIMENLRNENSNIQQNKNNDEYTPASLHRKNIHYKKQEKKPFTSTETVLTAILILLIIFVVIYVVYLLTLHSQYPNILDAINSLF</sequence>
<feature type="compositionally biased region" description="Basic and acidic residues" evidence="1">
    <location>
        <begin position="55"/>
        <end position="64"/>
    </location>
</feature>
<evidence type="ECO:0000313" key="3">
    <source>
        <dbReference type="EMBL" id="MPL58144.1"/>
    </source>
</evidence>
<dbReference type="AlphaFoldDB" id="A0A644SU58"/>